<reference evidence="3" key="1">
    <citation type="submission" date="2022-07" db="EMBL/GenBank/DDBJ databases">
        <title>Phylogenomic reconstructions and comparative analyses of Kickxellomycotina fungi.</title>
        <authorList>
            <person name="Reynolds N.K."/>
            <person name="Stajich J.E."/>
            <person name="Barry K."/>
            <person name="Grigoriev I.V."/>
            <person name="Crous P."/>
            <person name="Smith M.E."/>
        </authorList>
    </citation>
    <scope>NUCLEOTIDE SEQUENCE</scope>
    <source>
        <strain evidence="3">BCRC 34381</strain>
    </source>
</reference>
<name>A0A9W8CR52_9FUNG</name>
<evidence type="ECO:0000313" key="3">
    <source>
        <dbReference type="EMBL" id="KAJ1722439.1"/>
    </source>
</evidence>
<dbReference type="OrthoDB" id="123929at2759"/>
<evidence type="ECO:0000313" key="4">
    <source>
        <dbReference type="Proteomes" id="UP001143981"/>
    </source>
</evidence>
<comment type="caution">
    <text evidence="3">The sequence shown here is derived from an EMBL/GenBank/DDBJ whole genome shotgun (WGS) entry which is preliminary data.</text>
</comment>
<gene>
    <name evidence="3" type="ORF">LPJ61_005927</name>
</gene>
<keyword evidence="4" id="KW-1185">Reference proteome</keyword>
<accession>A0A9W8CR52</accession>
<sequence>MASEQSPGMWGAITKDSTFSFELSPERLQQDAPLLLTQALAAGSEHKREIQRLRGTLTSTQAKLSAVTSEKEAEAEELVRYADALEAAVNELRQKYVDAQERVLRIEEETRAETSQFFMGKIAQIQELAADRLQDELALSEIKSAHKIDILSRLRTISGLGDSDDESEGLNAAEVPTVSPRTALRRAVSRAASKKANKYASVSAGDNREIGNLRAMVESLEAQVSSQSTQLEMIGQARTADRSRNEALEAALVEANGRGASLEARLMRLSSVHSAEAELAITRAHERERAEFLAQITMLKAQLRESETHSMRARRKWETQELLPVQERLRMMMSSASAAQASAASAGTDMAEALERAEKDRDSAWEWWTREQERNSQLCAQNDVLMREIRHLRGQIQEKRAHEVVIHAESMSDSDDDSFCKVSLKSIDTISAINGGNPIGATIMDAAPSQTSFGASVMSGAKPMASLDRVLSKGRVLHRNLNAKTFGPTGRDSTESFAASPSRLSPPAGVHEKRAGRAKRVVSKVLHNFTPNSKRRGDAPRPYMAGRFATTDTAVGNYAKEIFTFEDGRARGNTLESIDSVDPQQSRVRSIVYSGPMIKHATGGVSVTFTSEEVHDLTLGTETIPEHPEEEMEIPLQEGAGDEQRVDGNAPASRS</sequence>
<evidence type="ECO:0000256" key="2">
    <source>
        <dbReference type="SAM" id="MobiDB-lite"/>
    </source>
</evidence>
<feature type="region of interest" description="Disordered" evidence="2">
    <location>
        <begin position="623"/>
        <end position="655"/>
    </location>
</feature>
<organism evidence="3 4">
    <name type="scientific">Coemansia biformis</name>
    <dbReference type="NCBI Taxonomy" id="1286918"/>
    <lineage>
        <taxon>Eukaryota</taxon>
        <taxon>Fungi</taxon>
        <taxon>Fungi incertae sedis</taxon>
        <taxon>Zoopagomycota</taxon>
        <taxon>Kickxellomycotina</taxon>
        <taxon>Kickxellomycetes</taxon>
        <taxon>Kickxellales</taxon>
        <taxon>Kickxellaceae</taxon>
        <taxon>Coemansia</taxon>
    </lineage>
</organism>
<feature type="region of interest" description="Disordered" evidence="2">
    <location>
        <begin position="483"/>
        <end position="515"/>
    </location>
</feature>
<proteinExistence type="predicted"/>
<feature type="coiled-coil region" evidence="1">
    <location>
        <begin position="71"/>
        <end position="109"/>
    </location>
</feature>
<dbReference type="Proteomes" id="UP001143981">
    <property type="component" value="Unassembled WGS sequence"/>
</dbReference>
<evidence type="ECO:0000256" key="1">
    <source>
        <dbReference type="SAM" id="Coils"/>
    </source>
</evidence>
<protein>
    <submittedName>
        <fullName evidence="3">Uncharacterized protein</fullName>
    </submittedName>
</protein>
<dbReference type="AlphaFoldDB" id="A0A9W8CR52"/>
<keyword evidence="1" id="KW-0175">Coiled coil</keyword>
<dbReference type="EMBL" id="JANBOI010002353">
    <property type="protein sequence ID" value="KAJ1722439.1"/>
    <property type="molecule type" value="Genomic_DNA"/>
</dbReference>
<feature type="non-terminal residue" evidence="3">
    <location>
        <position position="655"/>
    </location>
</feature>